<dbReference type="EMBL" id="CP000554">
    <property type="protein sequence ID" value="ABM77226.1"/>
    <property type="molecule type" value="Genomic_DNA"/>
</dbReference>
<dbReference type="Proteomes" id="UP000002274">
    <property type="component" value="Chromosome"/>
</dbReference>
<proteinExistence type="predicted"/>
<evidence type="ECO:0000313" key="3">
    <source>
        <dbReference type="Proteomes" id="UP000002274"/>
    </source>
</evidence>
<protein>
    <submittedName>
        <fullName evidence="2">Uncharacterized protein</fullName>
    </submittedName>
</protein>
<evidence type="ECO:0000313" key="2">
    <source>
        <dbReference type="EMBL" id="ABM77226.1"/>
    </source>
</evidence>
<feature type="compositionally biased region" description="Polar residues" evidence="1">
    <location>
        <begin position="9"/>
        <end position="21"/>
    </location>
</feature>
<evidence type="ECO:0000256" key="1">
    <source>
        <dbReference type="SAM" id="MobiDB-lite"/>
    </source>
</evidence>
<feature type="region of interest" description="Disordered" evidence="1">
    <location>
        <begin position="1"/>
        <end position="33"/>
    </location>
</feature>
<gene>
    <name evidence="2" type="ordered locus">P9303_04741</name>
</gene>
<dbReference type="AlphaFoldDB" id="A2C6W6"/>
<dbReference type="STRING" id="59922.P9303_04741"/>
<name>A2C6W6_PROM3</name>
<sequence>MWPHRTAEQQRTSKGTWQQSEHFMASPEGSEDIPCSTYPKAKKAESTKSNFFLEKRL</sequence>
<reference evidence="2 3" key="1">
    <citation type="journal article" date="2007" name="PLoS Genet.">
        <title>Patterns and implications of gene gain and loss in the evolution of Prochlorococcus.</title>
        <authorList>
            <person name="Kettler G.C."/>
            <person name="Martiny A.C."/>
            <person name="Huang K."/>
            <person name="Zucker J."/>
            <person name="Coleman M.L."/>
            <person name="Rodrigue S."/>
            <person name="Chen F."/>
            <person name="Lapidus A."/>
            <person name="Ferriera S."/>
            <person name="Johnson J."/>
            <person name="Steglich C."/>
            <person name="Church G.M."/>
            <person name="Richardson P."/>
            <person name="Chisholm S.W."/>
        </authorList>
    </citation>
    <scope>NUCLEOTIDE SEQUENCE [LARGE SCALE GENOMIC DNA]</scope>
    <source>
        <strain evidence="2 3">MIT 9303</strain>
    </source>
</reference>
<dbReference type="KEGG" id="pmf:P9303_04741"/>
<organism evidence="2 3">
    <name type="scientific">Prochlorococcus marinus (strain MIT 9303)</name>
    <dbReference type="NCBI Taxonomy" id="59922"/>
    <lineage>
        <taxon>Bacteria</taxon>
        <taxon>Bacillati</taxon>
        <taxon>Cyanobacteriota</taxon>
        <taxon>Cyanophyceae</taxon>
        <taxon>Synechococcales</taxon>
        <taxon>Prochlorococcaceae</taxon>
        <taxon>Prochlorococcus</taxon>
    </lineage>
</organism>
<accession>A2C6W6</accession>
<dbReference type="HOGENOM" id="CLU_2993087_0_0_3"/>